<comment type="similarity">
    <text evidence="1">Belongs to the AfsR/DnrI/RedD regulatory family.</text>
</comment>
<keyword evidence="4" id="KW-0804">Transcription</keyword>
<dbReference type="InterPro" id="IPR011990">
    <property type="entry name" value="TPR-like_helical_dom_sf"/>
</dbReference>
<dbReference type="InterPro" id="IPR005158">
    <property type="entry name" value="BTAD"/>
</dbReference>
<evidence type="ECO:0000313" key="7">
    <source>
        <dbReference type="EMBL" id="NKE55759.1"/>
    </source>
</evidence>
<feature type="DNA-binding region" description="OmpR/PhoB-type" evidence="5">
    <location>
        <begin position="43"/>
        <end position="145"/>
    </location>
</feature>
<dbReference type="SMART" id="SM00862">
    <property type="entry name" value="Trans_reg_C"/>
    <property type="match status" value="1"/>
</dbReference>
<evidence type="ECO:0000256" key="5">
    <source>
        <dbReference type="PROSITE-ProRule" id="PRU01091"/>
    </source>
</evidence>
<keyword evidence="3 5" id="KW-0238">DNA-binding</keyword>
<dbReference type="Gene3D" id="1.10.10.10">
    <property type="entry name" value="Winged helix-like DNA-binding domain superfamily/Winged helix DNA-binding domain"/>
    <property type="match status" value="1"/>
</dbReference>
<evidence type="ECO:0000256" key="3">
    <source>
        <dbReference type="ARBA" id="ARBA00023125"/>
    </source>
</evidence>
<name>A0ABX1FAC8_9PSEU</name>
<proteinExistence type="inferred from homology"/>
<dbReference type="Gene3D" id="1.25.40.10">
    <property type="entry name" value="Tetratricopeptide repeat domain"/>
    <property type="match status" value="1"/>
</dbReference>
<evidence type="ECO:0000313" key="8">
    <source>
        <dbReference type="Proteomes" id="UP001515943"/>
    </source>
</evidence>
<dbReference type="InterPro" id="IPR016032">
    <property type="entry name" value="Sig_transdc_resp-reg_C-effctor"/>
</dbReference>
<feature type="domain" description="OmpR/PhoB-type" evidence="6">
    <location>
        <begin position="43"/>
        <end position="145"/>
    </location>
</feature>
<dbReference type="EMBL" id="VSRL01000005">
    <property type="protein sequence ID" value="NKE55759.1"/>
    <property type="molecule type" value="Genomic_DNA"/>
</dbReference>
<sequence>MFREENVAGSANTARRSAYAVTRWALILGSNSIEVSCPGSSLCRGLTTGRIEVIIRLLGPLELTGPNGAVHLSSAGQRTLVARLALKPGETVPRSALMDALWSDEVPATATKTLHSLLARLRGQIRDAGLGELITTREPGYALNAPADTVDAARFEALVAASRQSDGPAESAKLLREALALWVGDPLADCRPGEWIRQESARSPSCAWTRPKT</sequence>
<evidence type="ECO:0000259" key="6">
    <source>
        <dbReference type="PROSITE" id="PS51755"/>
    </source>
</evidence>
<accession>A0ABX1FAC8</accession>
<dbReference type="Proteomes" id="UP001515943">
    <property type="component" value="Unassembled WGS sequence"/>
</dbReference>
<keyword evidence="8" id="KW-1185">Reference proteome</keyword>
<evidence type="ECO:0000256" key="4">
    <source>
        <dbReference type="ARBA" id="ARBA00023163"/>
    </source>
</evidence>
<dbReference type="Pfam" id="PF00486">
    <property type="entry name" value="Trans_reg_C"/>
    <property type="match status" value="1"/>
</dbReference>
<dbReference type="PROSITE" id="PS51755">
    <property type="entry name" value="OMPR_PHOB"/>
    <property type="match status" value="1"/>
</dbReference>
<dbReference type="InterPro" id="IPR051677">
    <property type="entry name" value="AfsR-DnrI-RedD_regulator"/>
</dbReference>
<evidence type="ECO:0000256" key="2">
    <source>
        <dbReference type="ARBA" id="ARBA00023015"/>
    </source>
</evidence>
<dbReference type="InterPro" id="IPR036388">
    <property type="entry name" value="WH-like_DNA-bd_sf"/>
</dbReference>
<dbReference type="SUPFAM" id="SSF46894">
    <property type="entry name" value="C-terminal effector domain of the bipartite response regulators"/>
    <property type="match status" value="1"/>
</dbReference>
<dbReference type="Pfam" id="PF03704">
    <property type="entry name" value="BTAD"/>
    <property type="match status" value="1"/>
</dbReference>
<protein>
    <recommendedName>
        <fullName evidence="6">OmpR/PhoB-type domain-containing protein</fullName>
    </recommendedName>
</protein>
<keyword evidence="2" id="KW-0805">Transcription regulation</keyword>
<comment type="caution">
    <text evidence="7">The sequence shown here is derived from an EMBL/GenBank/DDBJ whole genome shotgun (WGS) entry which is preliminary data.</text>
</comment>
<dbReference type="PANTHER" id="PTHR35807:SF1">
    <property type="entry name" value="TRANSCRIPTIONAL REGULATOR REDD"/>
    <property type="match status" value="1"/>
</dbReference>
<organism evidence="7 8">
    <name type="scientific">Lentzea indica</name>
    <dbReference type="NCBI Taxonomy" id="2604800"/>
    <lineage>
        <taxon>Bacteria</taxon>
        <taxon>Bacillati</taxon>
        <taxon>Actinomycetota</taxon>
        <taxon>Actinomycetes</taxon>
        <taxon>Pseudonocardiales</taxon>
        <taxon>Pseudonocardiaceae</taxon>
        <taxon>Lentzea</taxon>
    </lineage>
</organism>
<dbReference type="PANTHER" id="PTHR35807">
    <property type="entry name" value="TRANSCRIPTIONAL REGULATOR REDD-RELATED"/>
    <property type="match status" value="1"/>
</dbReference>
<evidence type="ECO:0000256" key="1">
    <source>
        <dbReference type="ARBA" id="ARBA00005820"/>
    </source>
</evidence>
<gene>
    <name evidence="7" type="ORF">FXN61_02550</name>
</gene>
<dbReference type="InterPro" id="IPR001867">
    <property type="entry name" value="OmpR/PhoB-type_DNA-bd"/>
</dbReference>
<reference evidence="7 8" key="1">
    <citation type="submission" date="2019-08" db="EMBL/GenBank/DDBJ databases">
        <title>Lentzea from Indian Himalayas.</title>
        <authorList>
            <person name="Mandal S."/>
            <person name="Mallick Gupta A."/>
            <person name="Maiti P.K."/>
            <person name="Sarkar J."/>
            <person name="Mandal S."/>
        </authorList>
    </citation>
    <scope>NUCLEOTIDE SEQUENCE [LARGE SCALE GENOMIC DNA]</scope>
    <source>
        <strain evidence="7 8">PSKA42</strain>
    </source>
</reference>